<dbReference type="EMBL" id="CM008053">
    <property type="protein sequence ID" value="PVH34631.1"/>
    <property type="molecule type" value="Genomic_DNA"/>
</dbReference>
<accession>A0A2T8IAG1</accession>
<protein>
    <submittedName>
        <fullName evidence="1">Uncharacterized protein</fullName>
    </submittedName>
</protein>
<dbReference type="Proteomes" id="UP000243499">
    <property type="component" value="Chromosome 8"/>
</dbReference>
<dbReference type="AlphaFoldDB" id="A0A2T8IAG1"/>
<sequence>MKLANAVRLIHLCMSMYYETCPISRPTPTLARTNSIIQLNSPCMATCVNFTK</sequence>
<reference evidence="1" key="1">
    <citation type="submission" date="2018-04" db="EMBL/GenBank/DDBJ databases">
        <title>WGS assembly of Panicum hallii.</title>
        <authorList>
            <person name="Lovell J."/>
            <person name="Jenkins J."/>
            <person name="Lowry D."/>
            <person name="Mamidi S."/>
            <person name="Sreedasyam A."/>
            <person name="Weng X."/>
            <person name="Barry K."/>
            <person name="Bonette J."/>
            <person name="Campitelli B."/>
            <person name="Daum C."/>
            <person name="Gordon S."/>
            <person name="Gould B."/>
            <person name="Lipzen A."/>
            <person name="Macqueen A."/>
            <person name="Palacio-Mejia J."/>
            <person name="Plott C."/>
            <person name="Shakirov E."/>
            <person name="Shu S."/>
            <person name="Yoshinaga Y."/>
            <person name="Zane M."/>
            <person name="Rokhsar D."/>
            <person name="Grimwood J."/>
            <person name="Schmutz J."/>
            <person name="Juenger T."/>
        </authorList>
    </citation>
    <scope>NUCLEOTIDE SEQUENCE [LARGE SCALE GENOMIC DNA]</scope>
    <source>
        <strain evidence="1">FIL2</strain>
    </source>
</reference>
<gene>
    <name evidence="1" type="ORF">PAHAL_8G262400</name>
</gene>
<dbReference type="Gramene" id="PVH34631">
    <property type="protein sequence ID" value="PVH34631"/>
    <property type="gene ID" value="PAHAL_8G262400"/>
</dbReference>
<name>A0A2T8IAG1_9POAL</name>
<organism evidence="1">
    <name type="scientific">Panicum hallii</name>
    <dbReference type="NCBI Taxonomy" id="206008"/>
    <lineage>
        <taxon>Eukaryota</taxon>
        <taxon>Viridiplantae</taxon>
        <taxon>Streptophyta</taxon>
        <taxon>Embryophyta</taxon>
        <taxon>Tracheophyta</taxon>
        <taxon>Spermatophyta</taxon>
        <taxon>Magnoliopsida</taxon>
        <taxon>Liliopsida</taxon>
        <taxon>Poales</taxon>
        <taxon>Poaceae</taxon>
        <taxon>PACMAD clade</taxon>
        <taxon>Panicoideae</taxon>
        <taxon>Panicodae</taxon>
        <taxon>Paniceae</taxon>
        <taxon>Panicinae</taxon>
        <taxon>Panicum</taxon>
        <taxon>Panicum sect. Panicum</taxon>
    </lineage>
</organism>
<proteinExistence type="predicted"/>
<evidence type="ECO:0000313" key="1">
    <source>
        <dbReference type="EMBL" id="PVH34631.1"/>
    </source>
</evidence>